<keyword evidence="2" id="KW-1185">Reference proteome</keyword>
<name>A0A2W7IF98_9PROT</name>
<gene>
    <name evidence="1" type="ORF">C8P66_1555</name>
</gene>
<accession>A0A2W7IF98</accession>
<feature type="non-terminal residue" evidence="1">
    <location>
        <position position="41"/>
    </location>
</feature>
<dbReference type="EMBL" id="QKYU01000055">
    <property type="protein sequence ID" value="PZW36910.1"/>
    <property type="molecule type" value="Genomic_DNA"/>
</dbReference>
<dbReference type="AlphaFoldDB" id="A0A2W7IF98"/>
<dbReference type="Proteomes" id="UP000249688">
    <property type="component" value="Unassembled WGS sequence"/>
</dbReference>
<evidence type="ECO:0000313" key="1">
    <source>
        <dbReference type="EMBL" id="PZW36910.1"/>
    </source>
</evidence>
<sequence length="41" mass="4701">MKDDPFLALSGASALRSFYTSGMILFRPDEEQTERELHVEL</sequence>
<organism evidence="1 2">
    <name type="scientific">Humitalea rosea</name>
    <dbReference type="NCBI Taxonomy" id="990373"/>
    <lineage>
        <taxon>Bacteria</taxon>
        <taxon>Pseudomonadati</taxon>
        <taxon>Pseudomonadota</taxon>
        <taxon>Alphaproteobacteria</taxon>
        <taxon>Acetobacterales</taxon>
        <taxon>Roseomonadaceae</taxon>
        <taxon>Humitalea</taxon>
    </lineage>
</organism>
<evidence type="ECO:0000313" key="2">
    <source>
        <dbReference type="Proteomes" id="UP000249688"/>
    </source>
</evidence>
<reference evidence="1 2" key="1">
    <citation type="submission" date="2018-06" db="EMBL/GenBank/DDBJ databases">
        <title>Genomic Encyclopedia of Archaeal and Bacterial Type Strains, Phase II (KMG-II): from individual species to whole genera.</title>
        <authorList>
            <person name="Goeker M."/>
        </authorList>
    </citation>
    <scope>NUCLEOTIDE SEQUENCE [LARGE SCALE GENOMIC DNA]</scope>
    <source>
        <strain evidence="1 2">DSM 24525</strain>
    </source>
</reference>
<comment type="caution">
    <text evidence="1">The sequence shown here is derived from an EMBL/GenBank/DDBJ whole genome shotgun (WGS) entry which is preliminary data.</text>
</comment>
<proteinExistence type="predicted"/>
<protein>
    <submittedName>
        <fullName evidence="1">Uncharacterized protein</fullName>
    </submittedName>
</protein>